<comment type="similarity">
    <text evidence="2">Belongs to the RibF family.</text>
</comment>
<dbReference type="EC" id="2.7.7.2" evidence="3"/>
<dbReference type="InterPro" id="IPR014729">
    <property type="entry name" value="Rossmann-like_a/b/a_fold"/>
</dbReference>
<evidence type="ECO:0000256" key="5">
    <source>
        <dbReference type="ARBA" id="ARBA00022643"/>
    </source>
</evidence>
<dbReference type="AlphaFoldDB" id="A0A6M7WQ24"/>
<dbReference type="GO" id="GO:0003919">
    <property type="term" value="F:FMN adenylyltransferase activity"/>
    <property type="evidence" value="ECO:0007669"/>
    <property type="project" value="UniProtKB-EC"/>
</dbReference>
<evidence type="ECO:0000259" key="12">
    <source>
        <dbReference type="Pfam" id="PF06574"/>
    </source>
</evidence>
<evidence type="ECO:0000256" key="11">
    <source>
        <dbReference type="ARBA" id="ARBA00049494"/>
    </source>
</evidence>
<feature type="domain" description="FAD synthetase" evidence="12">
    <location>
        <begin position="13"/>
        <end position="155"/>
    </location>
</feature>
<protein>
    <recommendedName>
        <fullName evidence="3">FAD synthase</fullName>
        <ecNumber evidence="3">2.7.7.2</ecNumber>
    </recommendedName>
</protein>
<evidence type="ECO:0000256" key="8">
    <source>
        <dbReference type="ARBA" id="ARBA00022741"/>
    </source>
</evidence>
<evidence type="ECO:0000256" key="7">
    <source>
        <dbReference type="ARBA" id="ARBA00022695"/>
    </source>
</evidence>
<dbReference type="GO" id="GO:0006747">
    <property type="term" value="P:FAD biosynthetic process"/>
    <property type="evidence" value="ECO:0007669"/>
    <property type="project" value="UniProtKB-UniPathway"/>
</dbReference>
<dbReference type="GO" id="GO:0005524">
    <property type="term" value="F:ATP binding"/>
    <property type="evidence" value="ECO:0007669"/>
    <property type="project" value="UniProtKB-KW"/>
</dbReference>
<dbReference type="GO" id="GO:0008531">
    <property type="term" value="F:riboflavin kinase activity"/>
    <property type="evidence" value="ECO:0007669"/>
    <property type="project" value="TreeGrafter"/>
</dbReference>
<dbReference type="CDD" id="cd02064">
    <property type="entry name" value="FAD_synthetase_N"/>
    <property type="match status" value="1"/>
</dbReference>
<dbReference type="PANTHER" id="PTHR22749:SF6">
    <property type="entry name" value="RIBOFLAVIN KINASE"/>
    <property type="match status" value="1"/>
</dbReference>
<sequence>MKCHVAGALRLPRSVIAIGTFDGVHRGHQKVLGNAVNAARRLNCPAVVYTFDLPPKALFKGTSVLTAPDEKVRRLAALGLDHCILAKFDRTYASRTAEAFLSELAALNPAEIWVGEDFRFGADRKGDVATLAAHFPVRLTNAVRCHDGDVISSTRIRTLMEEGDTLAAEILVGHFSDCHDATELWRVT</sequence>
<dbReference type="UniPathway" id="UPA00277">
    <property type="reaction ID" value="UER00407"/>
</dbReference>
<keyword evidence="7" id="KW-0548">Nucleotidyltransferase</keyword>
<keyword evidence="4" id="KW-0285">Flavoprotein</keyword>
<evidence type="ECO:0000256" key="1">
    <source>
        <dbReference type="ARBA" id="ARBA00004726"/>
    </source>
</evidence>
<proteinExistence type="inferred from homology"/>
<dbReference type="PANTHER" id="PTHR22749">
    <property type="entry name" value="RIBOFLAVIN KINASE/FMN ADENYLYLTRANSFERASE"/>
    <property type="match status" value="1"/>
</dbReference>
<dbReference type="Pfam" id="PF06574">
    <property type="entry name" value="FAD_syn"/>
    <property type="match status" value="1"/>
</dbReference>
<evidence type="ECO:0000256" key="10">
    <source>
        <dbReference type="ARBA" id="ARBA00022840"/>
    </source>
</evidence>
<dbReference type="InterPro" id="IPR023468">
    <property type="entry name" value="Riboflavin_kinase"/>
</dbReference>
<evidence type="ECO:0000256" key="2">
    <source>
        <dbReference type="ARBA" id="ARBA00010214"/>
    </source>
</evidence>
<organism evidence="13 14">
    <name type="scientific">Mesorhizobium loti R88b</name>
    <dbReference type="NCBI Taxonomy" id="935548"/>
    <lineage>
        <taxon>Bacteria</taxon>
        <taxon>Pseudomonadati</taxon>
        <taxon>Pseudomonadota</taxon>
        <taxon>Alphaproteobacteria</taxon>
        <taxon>Hyphomicrobiales</taxon>
        <taxon>Phyllobacteriaceae</taxon>
        <taxon>Mesorhizobium</taxon>
    </lineage>
</organism>
<comment type="pathway">
    <text evidence="1">Cofactor biosynthesis; FAD biosynthesis; FAD from FMN: step 1/1.</text>
</comment>
<evidence type="ECO:0000256" key="6">
    <source>
        <dbReference type="ARBA" id="ARBA00022679"/>
    </source>
</evidence>
<dbReference type="Proteomes" id="UP000503017">
    <property type="component" value="Chromosome"/>
</dbReference>
<keyword evidence="5" id="KW-0288">FMN</keyword>
<dbReference type="InterPro" id="IPR015864">
    <property type="entry name" value="FAD_synthase"/>
</dbReference>
<keyword evidence="6" id="KW-0808">Transferase</keyword>
<keyword evidence="8" id="KW-0547">Nucleotide-binding</keyword>
<evidence type="ECO:0000256" key="4">
    <source>
        <dbReference type="ARBA" id="ARBA00022630"/>
    </source>
</evidence>
<dbReference type="GO" id="GO:0009398">
    <property type="term" value="P:FMN biosynthetic process"/>
    <property type="evidence" value="ECO:0007669"/>
    <property type="project" value="TreeGrafter"/>
</dbReference>
<comment type="catalytic activity">
    <reaction evidence="11">
        <text>FMN + ATP + H(+) = FAD + diphosphate</text>
        <dbReference type="Rhea" id="RHEA:17237"/>
        <dbReference type="ChEBI" id="CHEBI:15378"/>
        <dbReference type="ChEBI" id="CHEBI:30616"/>
        <dbReference type="ChEBI" id="CHEBI:33019"/>
        <dbReference type="ChEBI" id="CHEBI:57692"/>
        <dbReference type="ChEBI" id="CHEBI:58210"/>
        <dbReference type="EC" id="2.7.7.2"/>
    </reaction>
</comment>
<accession>A0A6M7WQ24</accession>
<evidence type="ECO:0000313" key="13">
    <source>
        <dbReference type="EMBL" id="QKD06220.1"/>
    </source>
</evidence>
<evidence type="ECO:0000313" key="14">
    <source>
        <dbReference type="Proteomes" id="UP000503017"/>
    </source>
</evidence>
<gene>
    <name evidence="13" type="ORF">EB235_10930</name>
</gene>
<evidence type="ECO:0000256" key="3">
    <source>
        <dbReference type="ARBA" id="ARBA00012393"/>
    </source>
</evidence>
<dbReference type="SUPFAM" id="SSF52374">
    <property type="entry name" value="Nucleotidylyl transferase"/>
    <property type="match status" value="1"/>
</dbReference>
<keyword evidence="10" id="KW-0067">ATP-binding</keyword>
<dbReference type="GO" id="GO:0009231">
    <property type="term" value="P:riboflavin biosynthetic process"/>
    <property type="evidence" value="ECO:0007669"/>
    <property type="project" value="InterPro"/>
</dbReference>
<reference evidence="13 14" key="1">
    <citation type="submission" date="2018-10" db="EMBL/GenBank/DDBJ databases">
        <authorList>
            <person name="Perry B.J."/>
            <person name="Sullivan J.T."/>
            <person name="Murphy R.J.T."/>
            <person name="Ramsay J.P."/>
            <person name="Ronson C.W."/>
        </authorList>
    </citation>
    <scope>NUCLEOTIDE SEQUENCE [LARGE SCALE GENOMIC DNA]</scope>
    <source>
        <strain evidence="13 14">R88b</strain>
    </source>
</reference>
<dbReference type="Gene3D" id="3.40.50.620">
    <property type="entry name" value="HUPs"/>
    <property type="match status" value="1"/>
</dbReference>
<keyword evidence="9" id="KW-0274">FAD</keyword>
<dbReference type="EMBL" id="CP033367">
    <property type="protein sequence ID" value="QKD06220.1"/>
    <property type="molecule type" value="Genomic_DNA"/>
</dbReference>
<name>A0A6M7WQ24_RHILI</name>
<evidence type="ECO:0000256" key="9">
    <source>
        <dbReference type="ARBA" id="ARBA00022827"/>
    </source>
</evidence>